<dbReference type="AlphaFoldDB" id="I1XFK0"/>
<dbReference type="PATRIC" id="fig|754476.3.peg.308"/>
<gene>
    <name evidence="1" type="ordered locus">Q7A_311</name>
</gene>
<name>I1XFK0_METNJ</name>
<dbReference type="OrthoDB" id="9790194at2"/>
<reference evidence="1 2" key="2">
    <citation type="journal article" date="2013" name="Int. J. Syst. Evol. Microbiol.">
        <title>Methylophaga nitratireducenticrescens sp. nov. and Methylophaga frappieri sp. nov., isolated from the biofilm of the methanol-fed denitrification system treating the seawater at the Montreal Biodome.</title>
        <authorList>
            <person name="Villeneuve C."/>
            <person name="Martineau C."/>
            <person name="Mauffrey F."/>
            <person name="Villemur R."/>
        </authorList>
    </citation>
    <scope>NUCLEOTIDE SEQUENCE [LARGE SCALE GENOMIC DNA]</scope>
    <source>
        <strain evidence="1 2">JAM1</strain>
    </source>
</reference>
<organism evidence="1 2">
    <name type="scientific">Methylophaga nitratireducenticrescens</name>
    <dbReference type="NCBI Taxonomy" id="754476"/>
    <lineage>
        <taxon>Bacteria</taxon>
        <taxon>Pseudomonadati</taxon>
        <taxon>Pseudomonadota</taxon>
        <taxon>Gammaproteobacteria</taxon>
        <taxon>Thiotrichales</taxon>
        <taxon>Piscirickettsiaceae</taxon>
        <taxon>Methylophaga</taxon>
    </lineage>
</organism>
<dbReference type="KEGG" id="mej:Q7A_311"/>
<dbReference type="SUPFAM" id="SSF52833">
    <property type="entry name" value="Thioredoxin-like"/>
    <property type="match status" value="1"/>
</dbReference>
<dbReference type="Proteomes" id="UP000009144">
    <property type="component" value="Chromosome"/>
</dbReference>
<sequence>MQNMFKNVHSKRFLLTYLGLVVFLLLLFLTLNQQQPVDIPKTDRSMVTVFDPTVEVPQFLAYSTDNTVFTNDALTGKWSFVFIPSADCLDCDAVFRVLRNLKDGLADRSVQLVVSTTDLQSDKLLGLSQLQNLDARIITPSGSLKEQEEWTAFFTTSSSFSYQDLNHTVFLINPKAMLVAGFQAPFTSVFIRQSFIQLRSQYALKH</sequence>
<keyword evidence="2" id="KW-1185">Reference proteome</keyword>
<dbReference type="Gene3D" id="3.40.30.10">
    <property type="entry name" value="Glutaredoxin"/>
    <property type="match status" value="1"/>
</dbReference>
<accession>I1XFK0</accession>
<reference evidence="1 2" key="1">
    <citation type="journal article" date="2012" name="J. Bacteriol.">
        <title>Complete genome sequences of Methylophaga sp. strain JAM1 and Methylophaga sp. strain JAM7.</title>
        <authorList>
            <person name="Villeneuve C."/>
            <person name="Martineau C."/>
            <person name="Mauffrey F."/>
            <person name="Villemur R."/>
        </authorList>
    </citation>
    <scope>NUCLEOTIDE SEQUENCE [LARGE SCALE GENOMIC DNA]</scope>
    <source>
        <strain evidence="1 2">JAM1</strain>
    </source>
</reference>
<protein>
    <submittedName>
        <fullName evidence="1">Uncharacterized protein</fullName>
    </submittedName>
</protein>
<dbReference type="InterPro" id="IPR036249">
    <property type="entry name" value="Thioredoxin-like_sf"/>
</dbReference>
<proteinExistence type="predicted"/>
<dbReference type="RefSeq" id="WP_014705544.1">
    <property type="nucleotide sequence ID" value="NC_017857.3"/>
</dbReference>
<dbReference type="EMBL" id="CP003390">
    <property type="protein sequence ID" value="AFI83169.1"/>
    <property type="molecule type" value="Genomic_DNA"/>
</dbReference>
<dbReference type="eggNOG" id="COG1999">
    <property type="taxonomic scope" value="Bacteria"/>
</dbReference>
<evidence type="ECO:0000313" key="2">
    <source>
        <dbReference type="Proteomes" id="UP000009144"/>
    </source>
</evidence>
<dbReference type="STRING" id="754476.Q7A_311"/>
<dbReference type="HOGENOM" id="CLU_1330655_0_0_6"/>
<evidence type="ECO:0000313" key="1">
    <source>
        <dbReference type="EMBL" id="AFI83169.1"/>
    </source>
</evidence>